<protein>
    <submittedName>
        <fullName evidence="1">Uncharacterized protein</fullName>
    </submittedName>
</protein>
<dbReference type="Proteomes" id="UP001501588">
    <property type="component" value="Unassembled WGS sequence"/>
</dbReference>
<reference evidence="1 2" key="1">
    <citation type="journal article" date="2019" name="Int. J. Syst. Evol. Microbiol.">
        <title>The Global Catalogue of Microorganisms (GCM) 10K type strain sequencing project: providing services to taxonomists for standard genome sequencing and annotation.</title>
        <authorList>
            <consortium name="The Broad Institute Genomics Platform"/>
            <consortium name="The Broad Institute Genome Sequencing Center for Infectious Disease"/>
            <person name="Wu L."/>
            <person name="Ma J."/>
        </authorList>
    </citation>
    <scope>NUCLEOTIDE SEQUENCE [LARGE SCALE GENOMIC DNA]</scope>
    <source>
        <strain evidence="1 2">JCM 9933</strain>
    </source>
</reference>
<organism evidence="1 2">
    <name type="scientific">Craurococcus roseus</name>
    <dbReference type="NCBI Taxonomy" id="77585"/>
    <lineage>
        <taxon>Bacteria</taxon>
        <taxon>Pseudomonadati</taxon>
        <taxon>Pseudomonadota</taxon>
        <taxon>Alphaproteobacteria</taxon>
        <taxon>Acetobacterales</taxon>
        <taxon>Acetobacteraceae</taxon>
        <taxon>Craurococcus</taxon>
    </lineage>
</organism>
<accession>A0ABN1FMG7</accession>
<proteinExistence type="predicted"/>
<gene>
    <name evidence="1" type="ORF">GCM10009416_35320</name>
</gene>
<keyword evidence="2" id="KW-1185">Reference proteome</keyword>
<dbReference type="EMBL" id="BAAAFZ010000055">
    <property type="protein sequence ID" value="GAA0593887.1"/>
    <property type="molecule type" value="Genomic_DNA"/>
</dbReference>
<comment type="caution">
    <text evidence="1">The sequence shown here is derived from an EMBL/GenBank/DDBJ whole genome shotgun (WGS) entry which is preliminary data.</text>
</comment>
<name>A0ABN1FMG7_9PROT</name>
<evidence type="ECO:0000313" key="1">
    <source>
        <dbReference type="EMBL" id="GAA0593887.1"/>
    </source>
</evidence>
<dbReference type="RefSeq" id="WP_343896701.1">
    <property type="nucleotide sequence ID" value="NZ_BAAAFZ010000055.1"/>
</dbReference>
<sequence>MERPIEEAFAAPGRARALAQDRMVLAARAGEPGLARRLERAYFGQDVPTAPHA</sequence>
<evidence type="ECO:0000313" key="2">
    <source>
        <dbReference type="Proteomes" id="UP001501588"/>
    </source>
</evidence>